<proteinExistence type="predicted"/>
<feature type="domain" description="Knr4/Smi1-like" evidence="1">
    <location>
        <begin position="19"/>
        <end position="128"/>
    </location>
</feature>
<dbReference type="AlphaFoldDB" id="A0A4Z1DTW1"/>
<dbReference type="EMBL" id="SRRP01000001">
    <property type="protein sequence ID" value="TGN91931.1"/>
    <property type="molecule type" value="Genomic_DNA"/>
</dbReference>
<dbReference type="SMART" id="SM00860">
    <property type="entry name" value="SMI1_KNR4"/>
    <property type="match status" value="1"/>
</dbReference>
<dbReference type="InterPro" id="IPR037883">
    <property type="entry name" value="Knr4/Smi1-like_sf"/>
</dbReference>
<dbReference type="OrthoDB" id="7875953at2"/>
<evidence type="ECO:0000313" key="3">
    <source>
        <dbReference type="Proteomes" id="UP000297986"/>
    </source>
</evidence>
<evidence type="ECO:0000313" key="2">
    <source>
        <dbReference type="EMBL" id="TGN91931.1"/>
    </source>
</evidence>
<dbReference type="SUPFAM" id="SSF160631">
    <property type="entry name" value="SMI1/KNR4-like"/>
    <property type="match status" value="1"/>
</dbReference>
<keyword evidence="3" id="KW-1185">Reference proteome</keyword>
<evidence type="ECO:0000259" key="1">
    <source>
        <dbReference type="SMART" id="SM00860"/>
    </source>
</evidence>
<reference evidence="2 3" key="1">
    <citation type="submission" date="2019-04" db="EMBL/GenBank/DDBJ databases">
        <title>Genome sequencing of Streptococcus rubneri DSM 26920(T).</title>
        <authorList>
            <person name="Kook J.-K."/>
            <person name="Park S.-N."/>
            <person name="Lim Y.K."/>
        </authorList>
    </citation>
    <scope>NUCLEOTIDE SEQUENCE [LARGE SCALE GENOMIC DNA]</scope>
    <source>
        <strain evidence="2 3">DSM 26920</strain>
    </source>
</reference>
<dbReference type="Proteomes" id="UP000297986">
    <property type="component" value="Unassembled WGS sequence"/>
</dbReference>
<protein>
    <submittedName>
        <fullName evidence="2">1,3-beta-glucan synthase regulator</fullName>
    </submittedName>
</protein>
<organism evidence="2 3">
    <name type="scientific">Streptococcus rubneri</name>
    <dbReference type="NCBI Taxonomy" id="1234680"/>
    <lineage>
        <taxon>Bacteria</taxon>
        <taxon>Bacillati</taxon>
        <taxon>Bacillota</taxon>
        <taxon>Bacilli</taxon>
        <taxon>Lactobacillales</taxon>
        <taxon>Streptococcaceae</taxon>
        <taxon>Streptococcus</taxon>
    </lineage>
</organism>
<dbReference type="Pfam" id="PF14567">
    <property type="entry name" value="SUKH_5"/>
    <property type="match status" value="1"/>
</dbReference>
<name>A0A4Z1DTW1_9STRE</name>
<gene>
    <name evidence="2" type="ORF">E5S68_02985</name>
</gene>
<dbReference type="InterPro" id="IPR018958">
    <property type="entry name" value="Knr4/Smi1-like_dom"/>
</dbReference>
<dbReference type="RefSeq" id="WP_135782292.1">
    <property type="nucleotide sequence ID" value="NZ_MRXY01000010.1"/>
</dbReference>
<sequence>MKNLTNELKKVSDLVSTKGASNEQIVEAQNKLSLQFPTDFIEYLKEFGLVTFYGVEWQGLNGPDYLNVVTSTLEARETYPDFPVNMFILEDLGFDGLLILIDTKGSVYEWQYGNCKKIYPSIVEYLKECLEKND</sequence>
<accession>A0A4Z1DTW1</accession>
<dbReference type="Gene3D" id="3.40.1580.10">
    <property type="entry name" value="SMI1/KNR4-like"/>
    <property type="match status" value="1"/>
</dbReference>
<comment type="caution">
    <text evidence="2">The sequence shown here is derived from an EMBL/GenBank/DDBJ whole genome shotgun (WGS) entry which is preliminary data.</text>
</comment>